<dbReference type="GO" id="GO:0004222">
    <property type="term" value="F:metalloendopeptidase activity"/>
    <property type="evidence" value="ECO:0007669"/>
    <property type="project" value="InterPro"/>
</dbReference>
<comment type="subcellular location">
    <subcellularLocation>
        <location evidence="1 8">Mitochondrion inner membrane</location>
        <topology evidence="1 8">Peripheral membrane protein</topology>
        <orientation evidence="1 8">Intermembrane side</orientation>
    </subcellularLocation>
</comment>
<dbReference type="Proteomes" id="UP000320333">
    <property type="component" value="Unassembled WGS sequence"/>
</dbReference>
<evidence type="ECO:0000256" key="3">
    <source>
        <dbReference type="ARBA" id="ARBA00014615"/>
    </source>
</evidence>
<keyword evidence="7 8" id="KW-0482">Metalloprotease</keyword>
<sequence>MHLMRSLADSGCAFNRKHITVGSCADTPNYAGGFHPLIGIRLCEENLRTREILEDTLTHELVHAYDWCTMNWQLSDLRHQACSEIRAGLISGDCRMAMELMRGRLPSKFGAKRIEV</sequence>
<evidence type="ECO:0000256" key="8">
    <source>
        <dbReference type="RuleBase" id="RU364057"/>
    </source>
</evidence>
<organism evidence="9 10">
    <name type="scientific">Chytriomyces confervae</name>
    <dbReference type="NCBI Taxonomy" id="246404"/>
    <lineage>
        <taxon>Eukaryota</taxon>
        <taxon>Fungi</taxon>
        <taxon>Fungi incertae sedis</taxon>
        <taxon>Chytridiomycota</taxon>
        <taxon>Chytridiomycota incertae sedis</taxon>
        <taxon>Chytridiomycetes</taxon>
        <taxon>Chytridiales</taxon>
        <taxon>Chytriomycetaceae</taxon>
        <taxon>Chytriomyces</taxon>
    </lineage>
</organism>
<protein>
    <recommendedName>
        <fullName evidence="3 8">Mitochondrial inner membrane protease ATP23</fullName>
        <ecNumber evidence="8">3.4.24.-</ecNumber>
    </recommendedName>
</protein>
<keyword evidence="8" id="KW-0496">Mitochondrion</keyword>
<dbReference type="STRING" id="246404.A0A507FME3"/>
<keyword evidence="5 8" id="KW-0479">Metal-binding</keyword>
<dbReference type="GO" id="GO:0034982">
    <property type="term" value="P:mitochondrial protein processing"/>
    <property type="evidence" value="ECO:0007669"/>
    <property type="project" value="TreeGrafter"/>
</dbReference>
<evidence type="ECO:0000313" key="9">
    <source>
        <dbReference type="EMBL" id="TPX76197.1"/>
    </source>
</evidence>
<comment type="similarity">
    <text evidence="2 8">Belongs to the peptidase M76 family.</text>
</comment>
<evidence type="ECO:0000256" key="4">
    <source>
        <dbReference type="ARBA" id="ARBA00022670"/>
    </source>
</evidence>
<comment type="caution">
    <text evidence="9">The sequence shown here is derived from an EMBL/GenBank/DDBJ whole genome shotgun (WGS) entry which is preliminary data.</text>
</comment>
<keyword evidence="8" id="KW-0472">Membrane</keyword>
<keyword evidence="4 8" id="KW-0645">Protease</keyword>
<dbReference type="EMBL" id="QEAP01000054">
    <property type="protein sequence ID" value="TPX76197.1"/>
    <property type="molecule type" value="Genomic_DNA"/>
</dbReference>
<keyword evidence="8" id="KW-0999">Mitochondrion inner membrane</keyword>
<gene>
    <name evidence="9" type="ORF">CcCBS67573_g02536</name>
</gene>
<dbReference type="PANTHER" id="PTHR21711:SF0">
    <property type="entry name" value="MITOCHONDRIAL INNER MEMBRANE PROTEASE ATP23 HOMOLOG"/>
    <property type="match status" value="1"/>
</dbReference>
<reference evidence="9 10" key="1">
    <citation type="journal article" date="2019" name="Sci. Rep.">
        <title>Comparative genomics of chytrid fungi reveal insights into the obligate biotrophic and pathogenic lifestyle of Synchytrium endobioticum.</title>
        <authorList>
            <person name="van de Vossenberg B.T.L.H."/>
            <person name="Warris S."/>
            <person name="Nguyen H.D.T."/>
            <person name="van Gent-Pelzer M.P.E."/>
            <person name="Joly D.L."/>
            <person name="van de Geest H.C."/>
            <person name="Bonants P.J.M."/>
            <person name="Smith D.S."/>
            <person name="Levesque C.A."/>
            <person name="van der Lee T.A.J."/>
        </authorList>
    </citation>
    <scope>NUCLEOTIDE SEQUENCE [LARGE SCALE GENOMIC DNA]</scope>
    <source>
        <strain evidence="9 10">CBS 675.73</strain>
    </source>
</reference>
<dbReference type="AlphaFoldDB" id="A0A507FME3"/>
<evidence type="ECO:0000256" key="1">
    <source>
        <dbReference type="ARBA" id="ARBA00004137"/>
    </source>
</evidence>
<keyword evidence="6 8" id="KW-0378">Hydrolase</keyword>
<accession>A0A507FME3</accession>
<dbReference type="InterPro" id="IPR019165">
    <property type="entry name" value="Peptidase_M76_ATP23"/>
</dbReference>
<proteinExistence type="inferred from homology"/>
<keyword evidence="10" id="KW-1185">Reference proteome</keyword>
<comment type="function">
    <text evidence="8">Has a dual role in the assembly of mitochondrial ATPase.</text>
</comment>
<evidence type="ECO:0000256" key="7">
    <source>
        <dbReference type="ARBA" id="ARBA00023049"/>
    </source>
</evidence>
<evidence type="ECO:0000256" key="5">
    <source>
        <dbReference type="ARBA" id="ARBA00022723"/>
    </source>
</evidence>
<dbReference type="GO" id="GO:0046872">
    <property type="term" value="F:metal ion binding"/>
    <property type="evidence" value="ECO:0007669"/>
    <property type="project" value="UniProtKB-KW"/>
</dbReference>
<dbReference type="GO" id="GO:0033615">
    <property type="term" value="P:mitochondrial proton-transporting ATP synthase complex assembly"/>
    <property type="evidence" value="ECO:0007669"/>
    <property type="project" value="TreeGrafter"/>
</dbReference>
<name>A0A507FME3_9FUNG</name>
<dbReference type="PANTHER" id="PTHR21711">
    <property type="entry name" value="MITOCHONDRIAL INNER MEMBRANE PROTEASE"/>
    <property type="match status" value="1"/>
</dbReference>
<evidence type="ECO:0000313" key="10">
    <source>
        <dbReference type="Proteomes" id="UP000320333"/>
    </source>
</evidence>
<dbReference type="OrthoDB" id="285308at2759"/>
<evidence type="ECO:0000256" key="6">
    <source>
        <dbReference type="ARBA" id="ARBA00022801"/>
    </source>
</evidence>
<dbReference type="GO" id="GO:0005743">
    <property type="term" value="C:mitochondrial inner membrane"/>
    <property type="evidence" value="ECO:0007669"/>
    <property type="project" value="UniProtKB-SubCell"/>
</dbReference>
<dbReference type="Pfam" id="PF09768">
    <property type="entry name" value="Peptidase_M76"/>
    <property type="match status" value="1"/>
</dbReference>
<dbReference type="EC" id="3.4.24.-" evidence="8"/>
<evidence type="ECO:0000256" key="2">
    <source>
        <dbReference type="ARBA" id="ARBA00009915"/>
    </source>
</evidence>